<dbReference type="Proteomes" id="UP000279194">
    <property type="component" value="Unassembled WGS sequence"/>
</dbReference>
<sequence>MAKKIGKLLGAVGNLLAIPDAIDAVKHVTDKATPIIEKELDRRHEHKKSLIQLDDVQHVPLDYAQKLLENRGFTVLPILAKAHPKYANERPLEVVAMHPRAGNYKPETLVKLYFVNEDIINQSNELKKTTTDNLANLQKNLAKPLDTLKKVKLPLGKKK</sequence>
<accession>A0A3L9DXX9</accession>
<dbReference type="EMBL" id="RCVM01000001">
    <property type="protein sequence ID" value="RLY05138.1"/>
    <property type="molecule type" value="Genomic_DNA"/>
</dbReference>
<organism evidence="1 2">
    <name type="scientific">Streptococcus hillyeri</name>
    <dbReference type="NCBI Taxonomy" id="2282420"/>
    <lineage>
        <taxon>Bacteria</taxon>
        <taxon>Bacillati</taxon>
        <taxon>Bacillota</taxon>
        <taxon>Bacilli</taxon>
        <taxon>Lactobacillales</taxon>
        <taxon>Streptococcaceae</taxon>
        <taxon>Streptococcus</taxon>
    </lineage>
</organism>
<dbReference type="OrthoDB" id="2220057at2"/>
<proteinExistence type="predicted"/>
<dbReference type="AlphaFoldDB" id="A0A3L9DXX9"/>
<evidence type="ECO:0000313" key="2">
    <source>
        <dbReference type="Proteomes" id="UP000279194"/>
    </source>
</evidence>
<name>A0A3L9DXX9_9STRE</name>
<evidence type="ECO:0000313" key="1">
    <source>
        <dbReference type="EMBL" id="RLY05138.1"/>
    </source>
</evidence>
<keyword evidence="2" id="KW-1185">Reference proteome</keyword>
<gene>
    <name evidence="1" type="ORF">EAF07_00085</name>
</gene>
<dbReference type="RefSeq" id="WP_121834269.1">
    <property type="nucleotide sequence ID" value="NZ_CP163513.1"/>
</dbReference>
<evidence type="ECO:0008006" key="3">
    <source>
        <dbReference type="Google" id="ProtNLM"/>
    </source>
</evidence>
<comment type="caution">
    <text evidence="1">The sequence shown here is derived from an EMBL/GenBank/DDBJ whole genome shotgun (WGS) entry which is preliminary data.</text>
</comment>
<protein>
    <recommendedName>
        <fullName evidence="3">PASTA domain-containing protein</fullName>
    </recommendedName>
</protein>
<reference evidence="1 2" key="1">
    <citation type="submission" date="2018-10" db="EMBL/GenBank/DDBJ databases">
        <title>Streptococcus hillyeri sp. nov., isolated from equine tracheal sample.</title>
        <authorList>
            <person name="Macfadyen A.C."/>
            <person name="Waller A."/>
            <person name="Paterson G.K."/>
        </authorList>
    </citation>
    <scope>NUCLEOTIDE SEQUENCE [LARGE SCALE GENOMIC DNA]</scope>
    <source>
        <strain evidence="1 2">28462</strain>
    </source>
</reference>